<proteinExistence type="predicted"/>
<dbReference type="EMBL" id="FOBB01000014">
    <property type="protein sequence ID" value="SEN89633.1"/>
    <property type="molecule type" value="Genomic_DNA"/>
</dbReference>
<keyword evidence="1" id="KW-1133">Transmembrane helix</keyword>
<evidence type="ECO:0000256" key="1">
    <source>
        <dbReference type="SAM" id="Phobius"/>
    </source>
</evidence>
<keyword evidence="1" id="KW-0812">Transmembrane</keyword>
<organism evidence="2 3">
    <name type="scientific">Chitinophaga rupis</name>
    <dbReference type="NCBI Taxonomy" id="573321"/>
    <lineage>
        <taxon>Bacteria</taxon>
        <taxon>Pseudomonadati</taxon>
        <taxon>Bacteroidota</taxon>
        <taxon>Chitinophagia</taxon>
        <taxon>Chitinophagales</taxon>
        <taxon>Chitinophagaceae</taxon>
        <taxon>Chitinophaga</taxon>
    </lineage>
</organism>
<dbReference type="AlphaFoldDB" id="A0A1H8K9J4"/>
<sequence>MMVKLINWIKNPRNIVFIILMIVIAIYGIINNNLEIIIKVYIGMFLFGLLVGGIIYLVNKLFK</sequence>
<dbReference type="STRING" id="573321.SAMN04488505_11473"/>
<evidence type="ECO:0000313" key="2">
    <source>
        <dbReference type="EMBL" id="SEN89633.1"/>
    </source>
</evidence>
<name>A0A1H8K9J4_9BACT</name>
<keyword evidence="3" id="KW-1185">Reference proteome</keyword>
<feature type="transmembrane region" description="Helical" evidence="1">
    <location>
        <begin position="12"/>
        <end position="30"/>
    </location>
</feature>
<keyword evidence="1" id="KW-0472">Membrane</keyword>
<feature type="transmembrane region" description="Helical" evidence="1">
    <location>
        <begin position="36"/>
        <end position="58"/>
    </location>
</feature>
<dbReference type="Proteomes" id="UP000198984">
    <property type="component" value="Unassembled WGS sequence"/>
</dbReference>
<accession>A0A1H8K9J4</accession>
<evidence type="ECO:0000313" key="3">
    <source>
        <dbReference type="Proteomes" id="UP000198984"/>
    </source>
</evidence>
<gene>
    <name evidence="2" type="ORF">SAMN04488505_11473</name>
</gene>
<protein>
    <submittedName>
        <fullName evidence="2">Uncharacterized protein</fullName>
    </submittedName>
</protein>
<reference evidence="2 3" key="1">
    <citation type="submission" date="2016-10" db="EMBL/GenBank/DDBJ databases">
        <authorList>
            <person name="de Groot N.N."/>
        </authorList>
    </citation>
    <scope>NUCLEOTIDE SEQUENCE [LARGE SCALE GENOMIC DNA]</scope>
    <source>
        <strain evidence="2 3">DSM 21039</strain>
    </source>
</reference>